<dbReference type="EMBL" id="FUIG01000046">
    <property type="protein sequence ID" value="SJM34004.1"/>
    <property type="molecule type" value="Genomic_DNA"/>
</dbReference>
<dbReference type="AlphaFoldDB" id="A0A2P9ASA6"/>
<reference evidence="2" key="1">
    <citation type="submission" date="2016-12" db="EMBL/GenBank/DDBJ databases">
        <authorList>
            <person name="Brunel B."/>
        </authorList>
    </citation>
    <scope>NUCLEOTIDE SEQUENCE [LARGE SCALE GENOMIC DNA]</scope>
</reference>
<evidence type="ECO:0000313" key="2">
    <source>
        <dbReference type="Proteomes" id="UP000245698"/>
    </source>
</evidence>
<organism evidence="1 2">
    <name type="scientific">Mesorhizobium delmotii</name>
    <dbReference type="NCBI Taxonomy" id="1631247"/>
    <lineage>
        <taxon>Bacteria</taxon>
        <taxon>Pseudomonadati</taxon>
        <taxon>Pseudomonadota</taxon>
        <taxon>Alphaproteobacteria</taxon>
        <taxon>Hyphomicrobiales</taxon>
        <taxon>Phyllobacteriaceae</taxon>
        <taxon>Mesorhizobium</taxon>
    </lineage>
</organism>
<name>A0A2P9ASA6_9HYPH</name>
<evidence type="ECO:0000313" key="1">
    <source>
        <dbReference type="EMBL" id="SJM34004.1"/>
    </source>
</evidence>
<gene>
    <name evidence="1" type="ORF">BQ8482_380187</name>
</gene>
<protein>
    <submittedName>
        <fullName evidence="1">Uncharacterized protein</fullName>
    </submittedName>
</protein>
<proteinExistence type="predicted"/>
<accession>A0A2P9ASA6</accession>
<dbReference type="Proteomes" id="UP000245698">
    <property type="component" value="Unassembled WGS sequence"/>
</dbReference>
<sequence length="112" mass="12510">MISQHDVDDIGAELQPLFAAEAEAKARRDQAVQEYEAGLVPALAEPLRQYRDAIAEALDHLDALFADGMRFNARAKYAGVDLKRFGHLPGCVPPLMQHLEMVRKVFNHANRT</sequence>
<dbReference type="RefSeq" id="WP_123150605.1">
    <property type="nucleotide sequence ID" value="NZ_FUIG01000046.1"/>
</dbReference>
<keyword evidence="2" id="KW-1185">Reference proteome</keyword>